<reference evidence="2 3" key="1">
    <citation type="submission" date="2018-06" db="EMBL/GenBank/DDBJ databases">
        <title>Azoarcus communis strain SWub3 genome.</title>
        <authorList>
            <person name="Zorraquino Salvo V."/>
            <person name="Toubiana D."/>
            <person name="Blumwald E."/>
        </authorList>
    </citation>
    <scope>NUCLEOTIDE SEQUENCE [LARGE SCALE GENOMIC DNA]</scope>
    <source>
        <strain evidence="2 3">SWub3</strain>
    </source>
</reference>
<gene>
    <name evidence="2" type="ORF">DNK49_00090</name>
</gene>
<organism evidence="2 3">
    <name type="scientific">Parazoarcus communis SWub3 = DSM 12120</name>
    <dbReference type="NCBI Taxonomy" id="1121029"/>
    <lineage>
        <taxon>Bacteria</taxon>
        <taxon>Pseudomonadati</taxon>
        <taxon>Pseudomonadota</taxon>
        <taxon>Betaproteobacteria</taxon>
        <taxon>Rhodocyclales</taxon>
        <taxon>Zoogloeaceae</taxon>
        <taxon>Parazoarcus</taxon>
    </lineage>
</organism>
<keyword evidence="3" id="KW-1185">Reference proteome</keyword>
<accession>A0A323UYX9</accession>
<name>A0A323UYX9_9RHOO</name>
<feature type="signal peptide" evidence="1">
    <location>
        <begin position="1"/>
        <end position="25"/>
    </location>
</feature>
<evidence type="ECO:0000313" key="2">
    <source>
        <dbReference type="EMBL" id="PZA17992.1"/>
    </source>
</evidence>
<dbReference type="AlphaFoldDB" id="A0A323UYX9"/>
<dbReference type="Proteomes" id="UP000248259">
    <property type="component" value="Unassembled WGS sequence"/>
</dbReference>
<dbReference type="OrthoDB" id="8522166at2"/>
<proteinExistence type="predicted"/>
<dbReference type="EMBL" id="QKOE01000001">
    <property type="protein sequence ID" value="PZA17992.1"/>
    <property type="molecule type" value="Genomic_DNA"/>
</dbReference>
<sequence length="541" mass="58869">MKLHKKMKPIALAVIGMGSVGSVMAFDTIEFDNGMVFESRLTTTYTLSTRLEDQDSLLAANAAGNDGNNNFDKGALTSNRLSLLLDTHLKKGSSGFILSASSFYDDVYHQGNDNSAATYPNKTGAADRFSSKTRHYHGGYSRILDAYGYTSFDIGEQGRATVRLGKHVVSWGETLFIPGISGAQGPADGTKAGIPGTEVKDQLLPEDQVSMLYEVNDKLSLMAHVQYNWHKTLVNAPGSFMSTSDIVGPGASCLGYMTIGGQRVCTTPRAKDDTPGKTGQWGVGAKYRVTDETEIGLIYLNYHDRAPMVDINYFDPAGPNFRHRYFDNIKMLGATFSTTFGIATLGGEISYRKDAPALVNTQANLGGQFRTLPTATKADVLQMNVNTFINLGRTFLAPQANFLAELAYTDVRGAEARRVPGATAITNQFGITPLSDDLNFGSHGLAFASTLALTYPGIIENWELGVPISYSRQLKGRTLQGNLGMGEGDHRMSIGATMTYRRNLQIGLTYLGYFGEADLDPVKNRQLTDRDQLSLVVKYTF</sequence>
<feature type="chain" id="PRO_5016457060" evidence="1">
    <location>
        <begin position="26"/>
        <end position="541"/>
    </location>
</feature>
<dbReference type="Pfam" id="PF06980">
    <property type="entry name" value="DUF1302"/>
    <property type="match status" value="1"/>
</dbReference>
<protein>
    <submittedName>
        <fullName evidence="2">PduX</fullName>
    </submittedName>
</protein>
<keyword evidence="1" id="KW-0732">Signal</keyword>
<evidence type="ECO:0000313" key="3">
    <source>
        <dbReference type="Proteomes" id="UP000248259"/>
    </source>
</evidence>
<comment type="caution">
    <text evidence="2">The sequence shown here is derived from an EMBL/GenBank/DDBJ whole genome shotgun (WGS) entry which is preliminary data.</text>
</comment>
<dbReference type="InterPro" id="IPR010727">
    <property type="entry name" value="DUF1302"/>
</dbReference>
<dbReference type="RefSeq" id="WP_110522293.1">
    <property type="nucleotide sequence ID" value="NZ_QKOE01000001.1"/>
</dbReference>
<evidence type="ECO:0000256" key="1">
    <source>
        <dbReference type="SAM" id="SignalP"/>
    </source>
</evidence>